<reference evidence="2 3" key="1">
    <citation type="journal article" date="2019" name="Int. J. Syst. Evol. Microbiol.">
        <title>Lactobacillus salitolerans sp. nov., a novel lactic acid bacterium isolated from spent mushroom substrates.</title>
        <authorList>
            <person name="Tohno M."/>
            <person name="Tanizawa Y."/>
            <person name="Kojima Y."/>
            <person name="Sakamoto M."/>
            <person name="Nakamura Y."/>
            <person name="Ohkuma M."/>
            <person name="Kobayashi H."/>
        </authorList>
    </citation>
    <scope>NUCLEOTIDE SEQUENCE [LARGE SCALE GENOMIC DNA]</scope>
    <source>
        <strain evidence="2 3">YK43</strain>
    </source>
</reference>
<dbReference type="OrthoDB" id="9795555at2"/>
<dbReference type="GO" id="GO:0016787">
    <property type="term" value="F:hydrolase activity"/>
    <property type="evidence" value="ECO:0007669"/>
    <property type="project" value="InterPro"/>
</dbReference>
<evidence type="ECO:0000313" key="3">
    <source>
        <dbReference type="Proteomes" id="UP000286848"/>
    </source>
</evidence>
<comment type="caution">
    <text evidence="2">The sequence shown here is derived from an EMBL/GenBank/DDBJ whole genome shotgun (WGS) entry which is preliminary data.</text>
</comment>
<accession>A0A401ITG3</accession>
<name>A0A401ITG3_9LACO</name>
<evidence type="ECO:0000259" key="1">
    <source>
        <dbReference type="Pfam" id="PF02230"/>
    </source>
</evidence>
<dbReference type="InterPro" id="IPR029058">
    <property type="entry name" value="AB_hydrolase_fold"/>
</dbReference>
<dbReference type="AlphaFoldDB" id="A0A401ITG3"/>
<feature type="domain" description="Phospholipase/carboxylesterase/thioesterase" evidence="1">
    <location>
        <begin position="65"/>
        <end position="205"/>
    </location>
</feature>
<organism evidence="2 3">
    <name type="scientific">Ligilactobacillus salitolerans</name>
    <dbReference type="NCBI Taxonomy" id="1808352"/>
    <lineage>
        <taxon>Bacteria</taxon>
        <taxon>Bacillati</taxon>
        <taxon>Bacillota</taxon>
        <taxon>Bacilli</taxon>
        <taxon>Lactobacillales</taxon>
        <taxon>Lactobacillaceae</taxon>
        <taxon>Ligilactobacillus</taxon>
    </lineage>
</organism>
<dbReference type="Proteomes" id="UP000286848">
    <property type="component" value="Unassembled WGS sequence"/>
</dbReference>
<protein>
    <submittedName>
        <fullName evidence="2">Carboxylesterase</fullName>
    </submittedName>
</protein>
<dbReference type="RefSeq" id="WP_124976562.1">
    <property type="nucleotide sequence ID" value="NZ_BFFP01000019.1"/>
</dbReference>
<dbReference type="EMBL" id="BFFP01000019">
    <property type="protein sequence ID" value="GBG94809.1"/>
    <property type="molecule type" value="Genomic_DNA"/>
</dbReference>
<dbReference type="Pfam" id="PF02230">
    <property type="entry name" value="Abhydrolase_2"/>
    <property type="match status" value="1"/>
</dbReference>
<sequence length="211" mass="23849">MEYLYRLNYPAEWKQNTPITIALHGMGTDYHDLQPVLDQIAPDAIQLSLQGDLPFQTGYEFFAPDFERGSQQEEAVIGKVIDHVYDFISHLLDDKQLTGHPLHYLGFSQGAIIGSGLVIAHPELFTQVELFSGRLPAFVEMKSKQLPKKLELPQIFISQGALDPLFEPALGKHLAAVFQEHFTNVHYHEYQVGHGIVAQTLKDVLHENQPH</sequence>
<keyword evidence="3" id="KW-1185">Reference proteome</keyword>
<evidence type="ECO:0000313" key="2">
    <source>
        <dbReference type="EMBL" id="GBG94809.1"/>
    </source>
</evidence>
<dbReference type="SUPFAM" id="SSF53474">
    <property type="entry name" value="alpha/beta-Hydrolases"/>
    <property type="match status" value="1"/>
</dbReference>
<dbReference type="InterPro" id="IPR003140">
    <property type="entry name" value="PLipase/COase/thioEstase"/>
</dbReference>
<proteinExistence type="predicted"/>
<dbReference type="Gene3D" id="3.40.50.1820">
    <property type="entry name" value="alpha/beta hydrolase"/>
    <property type="match status" value="1"/>
</dbReference>
<gene>
    <name evidence="2" type="ORF">LFYK43_12680</name>
</gene>